<reference evidence="2 3" key="1">
    <citation type="journal article" date="2024" name="G3 (Bethesda)">
        <title>Genome assembly of Hibiscus sabdariffa L. provides insights into metabolisms of medicinal natural products.</title>
        <authorList>
            <person name="Kim T."/>
        </authorList>
    </citation>
    <scope>NUCLEOTIDE SEQUENCE [LARGE SCALE GENOMIC DNA]</scope>
    <source>
        <strain evidence="2">TK-2024</strain>
        <tissue evidence="2">Old leaves</tissue>
    </source>
</reference>
<gene>
    <name evidence="2" type="ORF">V6N12_054453</name>
</gene>
<comment type="caution">
    <text evidence="2">The sequence shown here is derived from an EMBL/GenBank/DDBJ whole genome shotgun (WGS) entry which is preliminary data.</text>
</comment>
<evidence type="ECO:0000313" key="3">
    <source>
        <dbReference type="Proteomes" id="UP001472677"/>
    </source>
</evidence>
<feature type="compositionally biased region" description="Polar residues" evidence="1">
    <location>
        <begin position="27"/>
        <end position="38"/>
    </location>
</feature>
<feature type="region of interest" description="Disordered" evidence="1">
    <location>
        <begin position="24"/>
        <end position="48"/>
    </location>
</feature>
<evidence type="ECO:0000313" key="2">
    <source>
        <dbReference type="EMBL" id="KAK8527231.1"/>
    </source>
</evidence>
<name>A0ABR2D375_9ROSI</name>
<evidence type="ECO:0000256" key="1">
    <source>
        <dbReference type="SAM" id="MobiDB-lite"/>
    </source>
</evidence>
<dbReference type="Proteomes" id="UP001472677">
    <property type="component" value="Unassembled WGS sequence"/>
</dbReference>
<proteinExistence type="predicted"/>
<dbReference type="EMBL" id="JBBPBM010000038">
    <property type="protein sequence ID" value="KAK8527231.1"/>
    <property type="molecule type" value="Genomic_DNA"/>
</dbReference>
<protein>
    <submittedName>
        <fullName evidence="2">Uncharacterized protein</fullName>
    </submittedName>
</protein>
<organism evidence="2 3">
    <name type="scientific">Hibiscus sabdariffa</name>
    <name type="common">roselle</name>
    <dbReference type="NCBI Taxonomy" id="183260"/>
    <lineage>
        <taxon>Eukaryota</taxon>
        <taxon>Viridiplantae</taxon>
        <taxon>Streptophyta</taxon>
        <taxon>Embryophyta</taxon>
        <taxon>Tracheophyta</taxon>
        <taxon>Spermatophyta</taxon>
        <taxon>Magnoliopsida</taxon>
        <taxon>eudicotyledons</taxon>
        <taxon>Gunneridae</taxon>
        <taxon>Pentapetalae</taxon>
        <taxon>rosids</taxon>
        <taxon>malvids</taxon>
        <taxon>Malvales</taxon>
        <taxon>Malvaceae</taxon>
        <taxon>Malvoideae</taxon>
        <taxon>Hibiscus</taxon>
    </lineage>
</organism>
<accession>A0ABR2D375</accession>
<keyword evidence="3" id="KW-1185">Reference proteome</keyword>
<sequence>MIRRHLFSYRIDWPIHLTRYSNELKRPSSSTKGGNSAHQGMGTIGSVGARDKRDCHRAIRVYLKSDGGIMADICEDTIISHFP</sequence>